<gene>
    <name evidence="1" type="ORF">LCGC14_1414460</name>
</gene>
<name>A0A0F9MV04_9ZZZZ</name>
<accession>A0A0F9MV04</accession>
<protein>
    <submittedName>
        <fullName evidence="1">Uncharacterized protein</fullName>
    </submittedName>
</protein>
<dbReference type="AlphaFoldDB" id="A0A0F9MV04"/>
<dbReference type="EMBL" id="LAZR01009368">
    <property type="protein sequence ID" value="KKM73057.1"/>
    <property type="molecule type" value="Genomic_DNA"/>
</dbReference>
<proteinExistence type="predicted"/>
<organism evidence="1">
    <name type="scientific">marine sediment metagenome</name>
    <dbReference type="NCBI Taxonomy" id="412755"/>
    <lineage>
        <taxon>unclassified sequences</taxon>
        <taxon>metagenomes</taxon>
        <taxon>ecological metagenomes</taxon>
    </lineage>
</organism>
<evidence type="ECO:0000313" key="1">
    <source>
        <dbReference type="EMBL" id="KKM73057.1"/>
    </source>
</evidence>
<reference evidence="1" key="1">
    <citation type="journal article" date="2015" name="Nature">
        <title>Complex archaea that bridge the gap between prokaryotes and eukaryotes.</title>
        <authorList>
            <person name="Spang A."/>
            <person name="Saw J.H."/>
            <person name="Jorgensen S.L."/>
            <person name="Zaremba-Niedzwiedzka K."/>
            <person name="Martijn J."/>
            <person name="Lind A.E."/>
            <person name="van Eijk R."/>
            <person name="Schleper C."/>
            <person name="Guy L."/>
            <person name="Ettema T.J."/>
        </authorList>
    </citation>
    <scope>NUCLEOTIDE SEQUENCE</scope>
</reference>
<comment type="caution">
    <text evidence="1">The sequence shown here is derived from an EMBL/GenBank/DDBJ whole genome shotgun (WGS) entry which is preliminary data.</text>
</comment>
<sequence length="34" mass="4012">MKVIPSGRELQVIVWIATLHNPRWSGPYVYKERS</sequence>